<keyword evidence="2 5" id="KW-0545">Nucleotide biosynthesis</keyword>
<gene>
    <name evidence="5" type="primary">adk</name>
    <name evidence="9" type="ORF">HNQ86_002483</name>
    <name evidence="8" type="ORF">LF63_0113835</name>
</gene>
<dbReference type="NCBIfam" id="NF001381">
    <property type="entry name" value="PRK00279.1-3"/>
    <property type="match status" value="1"/>
</dbReference>
<feature type="binding site" evidence="5">
    <location>
        <position position="133"/>
    </location>
    <ligand>
        <name>AMP</name>
        <dbReference type="ChEBI" id="CHEBI:456215"/>
    </ligand>
</feature>
<dbReference type="InterPro" id="IPR027417">
    <property type="entry name" value="P-loop_NTPase"/>
</dbReference>
<comment type="domain">
    <text evidence="5">Consists of three domains, a large central CORE domain and two small peripheral domains, NMPbind and LID, which undergo movements during catalysis. The LID domain closes over the site of phosphoryl transfer upon ATP binding. Assembling and dissambling the active center during each catalytic cycle provides an effective means to prevent ATP hydrolysis.</text>
</comment>
<evidence type="ECO:0000313" key="8">
    <source>
        <dbReference type="EMBL" id="KGI76652.1"/>
    </source>
</evidence>
<keyword evidence="10" id="KW-1185">Reference proteome</keyword>
<keyword evidence="4 5" id="KW-0418">Kinase</keyword>
<evidence type="ECO:0000256" key="5">
    <source>
        <dbReference type="HAMAP-Rule" id="MF_00235"/>
    </source>
</evidence>
<comment type="pathway">
    <text evidence="5">Purine metabolism; AMP biosynthesis via salvage pathway; AMP from ADP: step 1/1.</text>
</comment>
<dbReference type="InterPro" id="IPR006259">
    <property type="entry name" value="Adenyl_kin_sub"/>
</dbReference>
<dbReference type="GO" id="GO:0044209">
    <property type="term" value="P:AMP salvage"/>
    <property type="evidence" value="ECO:0007669"/>
    <property type="project" value="UniProtKB-UniRule"/>
</dbReference>
<keyword evidence="1 5" id="KW-0808">Transferase</keyword>
<feature type="binding site" evidence="5">
    <location>
        <begin position="85"/>
        <end position="88"/>
    </location>
    <ligand>
        <name>AMP</name>
        <dbReference type="ChEBI" id="CHEBI:456215"/>
    </ligand>
</feature>
<dbReference type="InterPro" id="IPR000850">
    <property type="entry name" value="Adenylat/UMP-CMP_kin"/>
</dbReference>
<dbReference type="EMBL" id="JROI01000016">
    <property type="protein sequence ID" value="KGI76652.1"/>
    <property type="molecule type" value="Genomic_DNA"/>
</dbReference>
<dbReference type="NCBIfam" id="NF011100">
    <property type="entry name" value="PRK14527.1"/>
    <property type="match status" value="1"/>
</dbReference>
<dbReference type="Gene3D" id="3.40.50.300">
    <property type="entry name" value="P-loop containing nucleotide triphosphate hydrolases"/>
    <property type="match status" value="1"/>
</dbReference>
<evidence type="ECO:0000313" key="9">
    <source>
        <dbReference type="EMBL" id="MBB6185138.1"/>
    </source>
</evidence>
<dbReference type="NCBIfam" id="NF011104">
    <property type="entry name" value="PRK14531.1"/>
    <property type="match status" value="1"/>
</dbReference>
<dbReference type="Pfam" id="PF00406">
    <property type="entry name" value="ADK"/>
    <property type="match status" value="1"/>
</dbReference>
<dbReference type="RefSeq" id="WP_043104085.1">
    <property type="nucleotide sequence ID" value="NZ_JACHET010000001.1"/>
</dbReference>
<keyword evidence="5" id="KW-0963">Cytoplasm</keyword>
<comment type="caution">
    <text evidence="5">Lacks conserved residue(s) required for the propagation of feature annotation.</text>
</comment>
<feature type="binding site" evidence="5">
    <location>
        <position position="36"/>
    </location>
    <ligand>
        <name>AMP</name>
        <dbReference type="ChEBI" id="CHEBI:456215"/>
    </ligand>
</feature>
<keyword evidence="3 5" id="KW-0547">Nucleotide-binding</keyword>
<feature type="binding site" evidence="5">
    <location>
        <position position="127"/>
    </location>
    <ligand>
        <name>ATP</name>
        <dbReference type="ChEBI" id="CHEBI:30616"/>
    </ligand>
</feature>
<dbReference type="InterPro" id="IPR033690">
    <property type="entry name" value="Adenylat_kinase_CS"/>
</dbReference>
<dbReference type="SUPFAM" id="SSF52540">
    <property type="entry name" value="P-loop containing nucleoside triphosphate hydrolases"/>
    <property type="match status" value="1"/>
</dbReference>
<evidence type="ECO:0000256" key="1">
    <source>
        <dbReference type="ARBA" id="ARBA00022679"/>
    </source>
</evidence>
<reference evidence="9 11" key="2">
    <citation type="submission" date="2020-08" db="EMBL/GenBank/DDBJ databases">
        <title>Genomic Encyclopedia of Type Strains, Phase IV (KMG-IV): sequencing the most valuable type-strain genomes for metagenomic binning, comparative biology and taxonomic classification.</title>
        <authorList>
            <person name="Goeker M."/>
        </authorList>
    </citation>
    <scope>NUCLEOTIDE SEQUENCE [LARGE SCALE GENOMIC DNA]</scope>
    <source>
        <strain evidence="9 11">DSM 107085</strain>
    </source>
</reference>
<proteinExistence type="inferred from homology"/>
<sequence length="194" mass="20962">MRLVLLGAPGSGKGTQASRLKKELDVPHISTGDLLRAAVAAGTPLGRKAKAVMDAGQLVSDDIMLGMLEERLSQSDARNGFILDGYPRNLAQVEALDGLLQRLKQPLDAVVKLDVPAEEIVGRCEIRFKAEGRADDNPEVVRKRLTVYAEQTAPVADWYQRHGMLKVVDGVGELDTVFQRILAVLPGDRVAANG</sequence>
<dbReference type="EC" id="2.7.4.3" evidence="5 7"/>
<reference evidence="8 10" key="1">
    <citation type="submission" date="2014-09" db="EMBL/GenBank/DDBJ databases">
        <title>Xanthomonadaceae 3.5X direct submission.</title>
        <authorList>
            <person name="Fang T."/>
            <person name="Wang H."/>
        </authorList>
    </citation>
    <scope>NUCLEOTIDE SEQUENCE [LARGE SCALE GENOMIC DNA]</scope>
    <source>
        <strain evidence="8 10">3.5X</strain>
    </source>
</reference>
<feature type="binding site" evidence="5">
    <location>
        <position position="92"/>
    </location>
    <ligand>
        <name>AMP</name>
        <dbReference type="ChEBI" id="CHEBI:456215"/>
    </ligand>
</feature>
<dbReference type="GO" id="GO:0005737">
    <property type="term" value="C:cytoplasm"/>
    <property type="evidence" value="ECO:0007669"/>
    <property type="project" value="UniProtKB-SubCell"/>
</dbReference>
<dbReference type="STRING" id="1543381.LF63_0113835"/>
<dbReference type="HOGENOM" id="CLU_032354_4_1_6"/>
<feature type="region of interest" description="NMP" evidence="5">
    <location>
        <begin position="30"/>
        <end position="59"/>
    </location>
</feature>
<dbReference type="Proteomes" id="UP000029708">
    <property type="component" value="Unassembled WGS sequence"/>
</dbReference>
<comment type="function">
    <text evidence="5">Catalyzes the reversible transfer of the terminal phosphate group between ATP and AMP. Plays an important role in cellular energy homeostasis and in adenine nucleotide metabolism.</text>
</comment>
<comment type="catalytic activity">
    <reaction evidence="5 7">
        <text>AMP + ATP = 2 ADP</text>
        <dbReference type="Rhea" id="RHEA:12973"/>
        <dbReference type="ChEBI" id="CHEBI:30616"/>
        <dbReference type="ChEBI" id="CHEBI:456215"/>
        <dbReference type="ChEBI" id="CHEBI:456216"/>
        <dbReference type="EC" id="2.7.4.3"/>
    </reaction>
</comment>
<accession>A0A099CSQ4</accession>
<feature type="binding site" evidence="5">
    <location>
        <begin position="10"/>
        <end position="15"/>
    </location>
    <ligand>
        <name>ATP</name>
        <dbReference type="ChEBI" id="CHEBI:30616"/>
    </ligand>
</feature>
<evidence type="ECO:0000256" key="6">
    <source>
        <dbReference type="RuleBase" id="RU003330"/>
    </source>
</evidence>
<feature type="binding site" evidence="5">
    <location>
        <begin position="57"/>
        <end position="59"/>
    </location>
    <ligand>
        <name>AMP</name>
        <dbReference type="ChEBI" id="CHEBI:456215"/>
    </ligand>
</feature>
<dbReference type="AlphaFoldDB" id="A0A099CSQ4"/>
<evidence type="ECO:0000313" key="11">
    <source>
        <dbReference type="Proteomes" id="UP000560000"/>
    </source>
</evidence>
<dbReference type="GO" id="GO:0004017">
    <property type="term" value="F:AMP kinase activity"/>
    <property type="evidence" value="ECO:0007669"/>
    <property type="project" value="UniProtKB-UniRule"/>
</dbReference>
<evidence type="ECO:0000256" key="7">
    <source>
        <dbReference type="RuleBase" id="RU003331"/>
    </source>
</evidence>
<comment type="subunit">
    <text evidence="5 7">Monomer.</text>
</comment>
<comment type="caution">
    <text evidence="8">The sequence shown here is derived from an EMBL/GenBank/DDBJ whole genome shotgun (WGS) entry which is preliminary data.</text>
</comment>
<dbReference type="PRINTS" id="PR00094">
    <property type="entry name" value="ADENYLTKNASE"/>
</dbReference>
<organism evidence="8 10">
    <name type="scientific">Oleiagrimonas soli</name>
    <dbReference type="NCBI Taxonomy" id="1543381"/>
    <lineage>
        <taxon>Bacteria</taxon>
        <taxon>Pseudomonadati</taxon>
        <taxon>Pseudomonadota</taxon>
        <taxon>Gammaproteobacteria</taxon>
        <taxon>Lysobacterales</taxon>
        <taxon>Rhodanobacteraceae</taxon>
        <taxon>Oleiagrimonas</taxon>
    </lineage>
</organism>
<comment type="similarity">
    <text evidence="5 6">Belongs to the adenylate kinase family.</text>
</comment>
<dbReference type="NCBIfam" id="NF011105">
    <property type="entry name" value="PRK14532.1"/>
    <property type="match status" value="1"/>
</dbReference>
<dbReference type="HAMAP" id="MF_00235">
    <property type="entry name" value="Adenylate_kinase_Adk"/>
    <property type="match status" value="1"/>
</dbReference>
<keyword evidence="5 7" id="KW-0067">ATP-binding</keyword>
<evidence type="ECO:0000256" key="3">
    <source>
        <dbReference type="ARBA" id="ARBA00022741"/>
    </source>
</evidence>
<dbReference type="EMBL" id="JACHET010000001">
    <property type="protein sequence ID" value="MBB6185138.1"/>
    <property type="molecule type" value="Genomic_DNA"/>
</dbReference>
<feature type="binding site" evidence="5">
    <location>
        <position position="172"/>
    </location>
    <ligand>
        <name>ATP</name>
        <dbReference type="ChEBI" id="CHEBI:30616"/>
    </ligand>
</feature>
<evidence type="ECO:0000313" key="10">
    <source>
        <dbReference type="Proteomes" id="UP000029708"/>
    </source>
</evidence>
<dbReference type="PROSITE" id="PS00113">
    <property type="entry name" value="ADENYLATE_KINASE"/>
    <property type="match status" value="1"/>
</dbReference>
<dbReference type="GO" id="GO:0005524">
    <property type="term" value="F:ATP binding"/>
    <property type="evidence" value="ECO:0007669"/>
    <property type="project" value="UniProtKB-UniRule"/>
</dbReference>
<name>A0A099CSQ4_9GAMM</name>
<dbReference type="UniPathway" id="UPA00588">
    <property type="reaction ID" value="UER00649"/>
</dbReference>
<dbReference type="OrthoDB" id="9805030at2"/>
<dbReference type="CDD" id="cd01428">
    <property type="entry name" value="ADK"/>
    <property type="match status" value="1"/>
</dbReference>
<protein>
    <recommendedName>
        <fullName evidence="5 7">Adenylate kinase</fullName>
        <shortName evidence="5">AK</shortName>
        <ecNumber evidence="5 7">2.7.4.3</ecNumber>
    </recommendedName>
    <alternativeName>
        <fullName evidence="5">ATP-AMP transphosphorylase</fullName>
    </alternativeName>
    <alternativeName>
        <fullName evidence="5">ATP:AMP phosphotransferase</fullName>
    </alternativeName>
    <alternativeName>
        <fullName evidence="5">Adenylate monophosphate kinase</fullName>
    </alternativeName>
</protein>
<dbReference type="PANTHER" id="PTHR23359">
    <property type="entry name" value="NUCLEOTIDE KINASE"/>
    <property type="match status" value="1"/>
</dbReference>
<feature type="binding site" evidence="5">
    <location>
        <position position="144"/>
    </location>
    <ligand>
        <name>AMP</name>
        <dbReference type="ChEBI" id="CHEBI:456215"/>
    </ligand>
</feature>
<evidence type="ECO:0000256" key="2">
    <source>
        <dbReference type="ARBA" id="ARBA00022727"/>
    </source>
</evidence>
<feature type="binding site" evidence="5">
    <location>
        <position position="31"/>
    </location>
    <ligand>
        <name>AMP</name>
        <dbReference type="ChEBI" id="CHEBI:456215"/>
    </ligand>
</feature>
<comment type="subcellular location">
    <subcellularLocation>
        <location evidence="5 7">Cytoplasm</location>
    </subcellularLocation>
</comment>
<dbReference type="Proteomes" id="UP000560000">
    <property type="component" value="Unassembled WGS sequence"/>
</dbReference>
<evidence type="ECO:0000256" key="4">
    <source>
        <dbReference type="ARBA" id="ARBA00022777"/>
    </source>
</evidence>
<dbReference type="NCBIfam" id="TIGR01351">
    <property type="entry name" value="adk"/>
    <property type="match status" value="1"/>
</dbReference>